<dbReference type="EMBL" id="QLNI01000040">
    <property type="protein sequence ID" value="RAM00706.1"/>
    <property type="molecule type" value="Genomic_DNA"/>
</dbReference>
<evidence type="ECO:0000313" key="2">
    <source>
        <dbReference type="Proteomes" id="UP000248798"/>
    </source>
</evidence>
<name>A0A328F906_9BACT</name>
<proteinExistence type="predicted"/>
<dbReference type="AlphaFoldDB" id="A0A328F906"/>
<protein>
    <submittedName>
        <fullName evidence="1">Uncharacterized protein</fullName>
    </submittedName>
</protein>
<reference evidence="1 2" key="1">
    <citation type="submission" date="2018-06" db="EMBL/GenBank/DDBJ databases">
        <title>Complete Genome Sequence of Desulfobacter hydrogenophilus (DSM3380).</title>
        <authorList>
            <person name="Marietou A."/>
            <person name="Schreiber L."/>
            <person name="Marshall I."/>
            <person name="Jorgensen B."/>
        </authorList>
    </citation>
    <scope>NUCLEOTIDE SEQUENCE [LARGE SCALE GENOMIC DNA]</scope>
    <source>
        <strain evidence="1 2">DSM 3380</strain>
    </source>
</reference>
<evidence type="ECO:0000313" key="1">
    <source>
        <dbReference type="EMBL" id="RAM00706.1"/>
    </source>
</evidence>
<accession>A0A328F906</accession>
<gene>
    <name evidence="1" type="ORF">DO021_17685</name>
</gene>
<organism evidence="1 2">
    <name type="scientific">Desulfobacter hydrogenophilus</name>
    <dbReference type="NCBI Taxonomy" id="2291"/>
    <lineage>
        <taxon>Bacteria</taxon>
        <taxon>Pseudomonadati</taxon>
        <taxon>Thermodesulfobacteriota</taxon>
        <taxon>Desulfobacteria</taxon>
        <taxon>Desulfobacterales</taxon>
        <taxon>Desulfobacteraceae</taxon>
        <taxon>Desulfobacter</taxon>
    </lineage>
</organism>
<sequence length="89" mass="10624">MYLNIGTIFIKNKGRLLEPPIIKVKGDNTMKKKYQDPVIKALIPFWKKIRNIGNGQMIPACEVKRRRQGFFSWMLVELYEDAWQRRHDC</sequence>
<comment type="caution">
    <text evidence="1">The sequence shown here is derived from an EMBL/GenBank/DDBJ whole genome shotgun (WGS) entry which is preliminary data.</text>
</comment>
<dbReference type="Proteomes" id="UP000248798">
    <property type="component" value="Unassembled WGS sequence"/>
</dbReference>